<dbReference type="Gene3D" id="3.40.190.10">
    <property type="entry name" value="Periplasmic binding protein-like II"/>
    <property type="match status" value="2"/>
</dbReference>
<evidence type="ECO:0000256" key="4">
    <source>
        <dbReference type="ARBA" id="ARBA00022729"/>
    </source>
</evidence>
<keyword evidence="4 6" id="KW-0732">Signal</keyword>
<dbReference type="EMBL" id="JAPVOI010000005">
    <property type="protein sequence ID" value="MCZ4093090.1"/>
    <property type="molecule type" value="Genomic_DNA"/>
</dbReference>
<accession>A0ABT4KMR1</accession>
<evidence type="ECO:0000313" key="8">
    <source>
        <dbReference type="Proteomes" id="UP001079430"/>
    </source>
</evidence>
<name>A0ABT4KMR1_9HYPH</name>
<reference evidence="7" key="1">
    <citation type="submission" date="2022-10" db="EMBL/GenBank/DDBJ databases">
        <title>Whole genome sequencing of three plant growth promoting bacteria isolated from Vachellia tortilis subsp. raddiana in Morocco.</title>
        <authorList>
            <person name="Hnini M."/>
            <person name="Zouagui R."/>
            <person name="Zouagui H."/>
            <person name="Chemao Elfihri M.-W."/>
            <person name="Ibrahimi A."/>
            <person name="Sbabou L."/>
            <person name="Aurag J."/>
        </authorList>
    </citation>
    <scope>NUCLEOTIDE SEQUENCE</scope>
    <source>
        <strain evidence="7">LMR678</strain>
    </source>
</reference>
<comment type="subcellular location">
    <subcellularLocation>
        <location evidence="1">Periplasm</location>
    </subcellularLocation>
</comment>
<organism evidence="7 8">
    <name type="scientific">Sinorhizobium psoraleae</name>
    <dbReference type="NCBI Taxonomy" id="520838"/>
    <lineage>
        <taxon>Bacteria</taxon>
        <taxon>Pseudomonadati</taxon>
        <taxon>Pseudomonadota</taxon>
        <taxon>Alphaproteobacteria</taxon>
        <taxon>Hyphomicrobiales</taxon>
        <taxon>Rhizobiaceae</taxon>
        <taxon>Sinorhizobium/Ensifer group</taxon>
        <taxon>Sinorhizobium</taxon>
    </lineage>
</organism>
<dbReference type="SUPFAM" id="SSF53850">
    <property type="entry name" value="Periplasmic binding protein-like II"/>
    <property type="match status" value="1"/>
</dbReference>
<protein>
    <submittedName>
        <fullName evidence="7">ABC transporter substrate-binding protein</fullName>
    </submittedName>
</protein>
<evidence type="ECO:0000256" key="2">
    <source>
        <dbReference type="ARBA" id="ARBA00008520"/>
    </source>
</evidence>
<evidence type="ECO:0000256" key="1">
    <source>
        <dbReference type="ARBA" id="ARBA00004418"/>
    </source>
</evidence>
<feature type="signal peptide" evidence="6">
    <location>
        <begin position="1"/>
        <end position="26"/>
    </location>
</feature>
<comment type="similarity">
    <text evidence="2">Belongs to the bacterial solute-binding protein 1 family.</text>
</comment>
<keyword evidence="3" id="KW-0813">Transport</keyword>
<evidence type="ECO:0000313" key="7">
    <source>
        <dbReference type="EMBL" id="MCZ4093090.1"/>
    </source>
</evidence>
<evidence type="ECO:0000256" key="3">
    <source>
        <dbReference type="ARBA" id="ARBA00022448"/>
    </source>
</evidence>
<proteinExistence type="inferred from homology"/>
<keyword evidence="8" id="KW-1185">Reference proteome</keyword>
<dbReference type="PANTHER" id="PTHR30006">
    <property type="entry name" value="THIAMINE-BINDING PERIPLASMIC PROTEIN-RELATED"/>
    <property type="match status" value="1"/>
</dbReference>
<feature type="chain" id="PRO_5046940757" evidence="6">
    <location>
        <begin position="27"/>
        <end position="354"/>
    </location>
</feature>
<gene>
    <name evidence="7" type="ORF">O3W52_24445</name>
</gene>
<evidence type="ECO:0000256" key="6">
    <source>
        <dbReference type="SAM" id="SignalP"/>
    </source>
</evidence>
<evidence type="ECO:0000256" key="5">
    <source>
        <dbReference type="ARBA" id="ARBA00022764"/>
    </source>
</evidence>
<dbReference type="PANTHER" id="PTHR30006:SF3">
    <property type="entry name" value="THIAMINE-BINDING PERIPLASMIC PROTEIN"/>
    <property type="match status" value="1"/>
</dbReference>
<dbReference type="Proteomes" id="UP001079430">
    <property type="component" value="Unassembled WGS sequence"/>
</dbReference>
<sequence>MGNIFKKRVWAIALVASFIFTVTAQAQQELVIVTTGGTFEKALKENFFDPFEKDSGVKVRLVSGTSGDTWARVKAMSSSNSVEYDIISPNDIDLNEASAGYLHNFGKNCEQVPNVAKDGVDGTCMADGLGILRTVGAGTLVYDTQAFPNGGPKSWADFWDVKRFPGPRTLPADSPEWTVPIALLADGVTADKLFPLDLDRAFRKLDQIKPHITVWWHSNDQSQQAFRSGEVVMGMIVSGRALALRKEGLKLEVVLNGAVRDVAPWAMLKDAPHKDAALAFLNFFMTRPEAHLAFVKAINYQTSNKDATSLIPEAERRNLPTAPENWSRTFSIDRDWYEQNREMLYDRWNAWMLK</sequence>
<dbReference type="CDD" id="cd13589">
    <property type="entry name" value="PBP2_polyamine_RpCGA009"/>
    <property type="match status" value="1"/>
</dbReference>
<dbReference type="RefSeq" id="WP_269284827.1">
    <property type="nucleotide sequence ID" value="NZ_JAPVOI010000005.1"/>
</dbReference>
<dbReference type="InterPro" id="IPR006059">
    <property type="entry name" value="SBP"/>
</dbReference>
<keyword evidence="5" id="KW-0574">Periplasm</keyword>
<comment type="caution">
    <text evidence="7">The sequence shown here is derived from an EMBL/GenBank/DDBJ whole genome shotgun (WGS) entry which is preliminary data.</text>
</comment>
<dbReference type="Pfam" id="PF13416">
    <property type="entry name" value="SBP_bac_8"/>
    <property type="match status" value="1"/>
</dbReference>